<protein>
    <submittedName>
        <fullName evidence="1">Uncharacterized protein</fullName>
    </submittedName>
</protein>
<gene>
    <name evidence="1" type="ORF">MENTE1834_LOCUS17715</name>
</gene>
<name>A0ACB0YXV5_MELEN</name>
<proteinExistence type="predicted"/>
<keyword evidence="2" id="KW-1185">Reference proteome</keyword>
<sequence>MKQKLFLFYIILQLLFINAKEGDRSLISEQTSNYRFSDPKQRVICTKNPRDSNFNDVICKKDFFDSKEELNFYIIGDMGGSSLWSPVFPYSTHAQRSVSSAMSELAADDQPAFIINLGDNFYMNGVKNINDERFQKTFEDVYEEKTLGVPWFSIPGNHDYHGNIQAEIDYTNRSTRWTFPGKNANEPWYKIRYEFGAKKLKTTISLDFLMIDTVQLCGMTEDVVGDRIINWVFSESKNSNPHTAIPDKESFAEQQKDWIIGELNKYISSPSSATYVFVAGHYPIYSVGRHGSFYECLKDLDLKMKEAKISAYLSGHDHNLQHLIVENDNKILNYIVSGAGAATDRSQHHWDEFSKNEGAKVLVHYPAEHWWWKADEWFSMSTGGFIQAKVKKDELILSFYSGKGSVCLGNIPVIGKWLGGSSGPQNANCKTLIHQTKLCPLQNSEDCINKQKEEKAQSKAGWLFNGKNLWCLYLC</sequence>
<dbReference type="EMBL" id="CAVMJV010000020">
    <property type="protein sequence ID" value="CAK5066989.1"/>
    <property type="molecule type" value="Genomic_DNA"/>
</dbReference>
<evidence type="ECO:0000313" key="2">
    <source>
        <dbReference type="Proteomes" id="UP001497535"/>
    </source>
</evidence>
<comment type="caution">
    <text evidence="1">The sequence shown here is derived from an EMBL/GenBank/DDBJ whole genome shotgun (WGS) entry which is preliminary data.</text>
</comment>
<dbReference type="Proteomes" id="UP001497535">
    <property type="component" value="Unassembled WGS sequence"/>
</dbReference>
<accession>A0ACB0YXV5</accession>
<reference evidence="1" key="1">
    <citation type="submission" date="2023-11" db="EMBL/GenBank/DDBJ databases">
        <authorList>
            <person name="Poullet M."/>
        </authorList>
    </citation>
    <scope>NUCLEOTIDE SEQUENCE</scope>
    <source>
        <strain evidence="1">E1834</strain>
    </source>
</reference>
<evidence type="ECO:0000313" key="1">
    <source>
        <dbReference type="EMBL" id="CAK5066989.1"/>
    </source>
</evidence>
<organism evidence="1 2">
    <name type="scientific">Meloidogyne enterolobii</name>
    <name type="common">Root-knot nematode worm</name>
    <name type="synonym">Meloidogyne mayaguensis</name>
    <dbReference type="NCBI Taxonomy" id="390850"/>
    <lineage>
        <taxon>Eukaryota</taxon>
        <taxon>Metazoa</taxon>
        <taxon>Ecdysozoa</taxon>
        <taxon>Nematoda</taxon>
        <taxon>Chromadorea</taxon>
        <taxon>Rhabditida</taxon>
        <taxon>Tylenchina</taxon>
        <taxon>Tylenchomorpha</taxon>
        <taxon>Tylenchoidea</taxon>
        <taxon>Meloidogynidae</taxon>
        <taxon>Meloidogyninae</taxon>
        <taxon>Meloidogyne</taxon>
    </lineage>
</organism>